<reference evidence="2" key="2">
    <citation type="submission" date="2012-05" db="EMBL/GenBank/DDBJ databases">
        <title>Annotation of the Genome Sequence of Fusarium oxysporum HDV247.</title>
        <authorList>
            <consortium name="The Broad Institute Genomics Platform"/>
            <person name="Ma L.-J."/>
            <person name="Corby-Kistler H."/>
            <person name="Broz K."/>
            <person name="Gale L.R."/>
            <person name="Jonkers W."/>
            <person name="O'Donnell K."/>
            <person name="Ploetz R."/>
            <person name="Steinberg C."/>
            <person name="Schwartz D.C."/>
            <person name="VanEtten H."/>
            <person name="Zhou S."/>
            <person name="Young S.K."/>
            <person name="Zeng Q."/>
            <person name="Gargeya S."/>
            <person name="Fitzgerald M."/>
            <person name="Abouelleil A."/>
            <person name="Alvarado L."/>
            <person name="Chapman S.B."/>
            <person name="Gainer-Dewar J."/>
            <person name="Goldberg J."/>
            <person name="Griggs A."/>
            <person name="Gujja S."/>
            <person name="Hansen M."/>
            <person name="Howarth C."/>
            <person name="Imamovic A."/>
            <person name="Ireland A."/>
            <person name="Larimer J."/>
            <person name="McCowan C."/>
            <person name="Murphy C."/>
            <person name="Pearson M."/>
            <person name="Poon T.W."/>
            <person name="Priest M."/>
            <person name="Roberts A."/>
            <person name="Saif S."/>
            <person name="Shea T."/>
            <person name="Sykes S."/>
            <person name="Wortman J."/>
            <person name="Nusbaum C."/>
            <person name="Birren B."/>
        </authorList>
    </citation>
    <scope>NUCLEOTIDE SEQUENCE</scope>
    <source>
        <strain evidence="2">HDV247</strain>
    </source>
</reference>
<accession>W9NTD5</accession>
<proteinExistence type="predicted"/>
<evidence type="ECO:0000256" key="1">
    <source>
        <dbReference type="SAM" id="MobiDB-lite"/>
    </source>
</evidence>
<reference evidence="2" key="1">
    <citation type="submission" date="2011-10" db="EMBL/GenBank/DDBJ databases">
        <title>The Genome Sequence of Fusarium oxysporum HDV247.</title>
        <authorList>
            <consortium name="The Broad Institute Genome Sequencing Platform"/>
            <person name="Ma L.-J."/>
            <person name="Gale L.R."/>
            <person name="Schwartz D.C."/>
            <person name="Zhou S."/>
            <person name="Corby-Kistler H."/>
            <person name="Young S.K."/>
            <person name="Zeng Q."/>
            <person name="Gargeya S."/>
            <person name="Fitzgerald M."/>
            <person name="Haas B."/>
            <person name="Abouelleil A."/>
            <person name="Alvarado L."/>
            <person name="Arachchi H.M."/>
            <person name="Berlin A."/>
            <person name="Brown A."/>
            <person name="Chapman S.B."/>
            <person name="Chen Z."/>
            <person name="Dunbar C."/>
            <person name="Freedman E."/>
            <person name="Gearin G."/>
            <person name="Goldberg J."/>
            <person name="Griggs A."/>
            <person name="Gujja S."/>
            <person name="Heiman D."/>
            <person name="Howarth C."/>
            <person name="Larson L."/>
            <person name="Lui A."/>
            <person name="MacDonald P.J.P."/>
            <person name="Montmayeur A."/>
            <person name="Murphy C."/>
            <person name="Neiman D."/>
            <person name="Pearson M."/>
            <person name="Priest M."/>
            <person name="Roberts A."/>
            <person name="Saif S."/>
            <person name="Shea T."/>
            <person name="Shenoy N."/>
            <person name="Sisk P."/>
            <person name="Stolte C."/>
            <person name="Sykes S."/>
            <person name="Wortman J."/>
            <person name="Nusbaum C."/>
            <person name="Birren B."/>
        </authorList>
    </citation>
    <scope>NUCLEOTIDE SEQUENCE [LARGE SCALE GENOMIC DNA]</scope>
    <source>
        <strain evidence="2">HDV247</strain>
    </source>
</reference>
<dbReference type="HOGENOM" id="CLU_3299387_0_0_1"/>
<gene>
    <name evidence="2" type="ORF">FOVG_15597</name>
</gene>
<feature type="region of interest" description="Disordered" evidence="1">
    <location>
        <begin position="1"/>
        <end position="47"/>
    </location>
</feature>
<dbReference type="EMBL" id="JH650987">
    <property type="protein sequence ID" value="EXA33232.1"/>
    <property type="molecule type" value="Genomic_DNA"/>
</dbReference>
<dbReference type="Proteomes" id="UP000030751">
    <property type="component" value="Unassembled WGS sequence"/>
</dbReference>
<evidence type="ECO:0000313" key="2">
    <source>
        <dbReference type="EMBL" id="EXA33232.1"/>
    </source>
</evidence>
<protein>
    <submittedName>
        <fullName evidence="2">Uncharacterized protein</fullName>
    </submittedName>
</protein>
<name>W9NTD5_FUSOX</name>
<organism evidence="2">
    <name type="scientific">Fusarium oxysporum f. sp. pisi HDV247</name>
    <dbReference type="NCBI Taxonomy" id="1080344"/>
    <lineage>
        <taxon>Eukaryota</taxon>
        <taxon>Fungi</taxon>
        <taxon>Dikarya</taxon>
        <taxon>Ascomycota</taxon>
        <taxon>Pezizomycotina</taxon>
        <taxon>Sordariomycetes</taxon>
        <taxon>Hypocreomycetidae</taxon>
        <taxon>Hypocreales</taxon>
        <taxon>Nectriaceae</taxon>
        <taxon>Fusarium</taxon>
        <taxon>Fusarium oxysporum species complex</taxon>
    </lineage>
</organism>
<feature type="compositionally biased region" description="Basic and acidic residues" evidence="1">
    <location>
        <begin position="17"/>
        <end position="28"/>
    </location>
</feature>
<sequence>MVAAAQFEGAKSGDIQANREDQRADHAKGHPKNGYSLKASWRATVIH</sequence>
<dbReference type="AlphaFoldDB" id="W9NTD5"/>